<sequence length="727" mass="84443">MNYWEEILKEIEENNLKVDIEKIKLAFFFAEECHEGQYRKSGEDYIMHPVEVTKILIDMKMDTDTIVAGILHDIVEDTLITLADIKYNFGEAVATLVDGVTKLKTLPNGTKKQDENIRKMILAMAQNLRVIIIKLADRLHNMRTMKYMKPEKQISISQETLDIYAPLAHRLGIAKIKWELEDLALRYLKPKEYINIKSLIDSKKKEREEYIQEFIEKIVNLLHETGIKGSVKGRFKHFYSIYKKMYEKNKEFDDIYDLMGVRIIVDTEGECYNTLGVIHSHFRPVPGRFKDYIAVPKSNNYQSIHTTIVGPQGKFIEIQIRTEEMDKVAEEGIAAHWSYKEHSKVTKSDQVYGWLRNILELQKETETAQEFIDSVTKDIINETVFVFSPKGDITELPQGATPLDFAFSIHTQIGCKCVGAKVNGKIVTLDYKLQNGDRVEIITSKNSKGPNKDWLDIVVTHGAKSKIKKVLKDLVRDQTIKNGRENLERELGKLGITLKEMEDDPIIKKHMEKNNITSLDEFYYHVGERRSKIDIIIDKLRKKIEKERKIENINIEELMEKKKEKEKNSSSKNDYGIIIDGINNTLIRFARCCTPLPGDEIGGYVTKLTGITVHRRDCKNFQSMVAQDPTREIDVQWDSKVVEQKENKYKFTFNVLVYDKPNILMNIINLIANHKIHLITINSNEVNRNGERYMNFQITIEISNKNEYKYLLNNMLKMKEIISVDRT</sequence>
<evidence type="ECO:0000259" key="7">
    <source>
        <dbReference type="PROSITE" id="PS51880"/>
    </source>
</evidence>
<name>A0A377GVZ1_9FUSO</name>
<evidence type="ECO:0000256" key="3">
    <source>
        <dbReference type="RuleBase" id="RU003847"/>
    </source>
</evidence>
<dbReference type="InterPro" id="IPR033655">
    <property type="entry name" value="TGS_RelA/SpoT"/>
</dbReference>
<dbReference type="SUPFAM" id="SSF81301">
    <property type="entry name" value="Nucleotidyltransferase"/>
    <property type="match status" value="1"/>
</dbReference>
<dbReference type="GO" id="GO:0005886">
    <property type="term" value="C:plasma membrane"/>
    <property type="evidence" value="ECO:0007669"/>
    <property type="project" value="TreeGrafter"/>
</dbReference>
<dbReference type="SUPFAM" id="SSF81271">
    <property type="entry name" value="TGS-like"/>
    <property type="match status" value="1"/>
</dbReference>
<feature type="domain" description="TGS" evidence="7">
    <location>
        <begin position="381"/>
        <end position="443"/>
    </location>
</feature>
<dbReference type="InterPro" id="IPR003607">
    <property type="entry name" value="HD/PDEase_dom"/>
</dbReference>
<keyword evidence="8" id="KW-0808">Transferase</keyword>
<dbReference type="SUPFAM" id="SSF109604">
    <property type="entry name" value="HD-domain/PDEase-like"/>
    <property type="match status" value="1"/>
</dbReference>
<reference evidence="8 9" key="1">
    <citation type="submission" date="2018-06" db="EMBL/GenBank/DDBJ databases">
        <authorList>
            <consortium name="Pathogen Informatics"/>
            <person name="Doyle S."/>
        </authorList>
    </citation>
    <scope>NUCLEOTIDE SEQUENCE [LARGE SCALE GENOMIC DNA]</scope>
    <source>
        <strain evidence="8 9">NCTC10723</strain>
    </source>
</reference>
<dbReference type="Pfam" id="PF13328">
    <property type="entry name" value="HD_4"/>
    <property type="match status" value="1"/>
</dbReference>
<dbReference type="GO" id="GO:0008728">
    <property type="term" value="F:GTP diphosphokinase activity"/>
    <property type="evidence" value="ECO:0007669"/>
    <property type="project" value="UniProtKB-EC"/>
</dbReference>
<dbReference type="GO" id="GO:0016301">
    <property type="term" value="F:kinase activity"/>
    <property type="evidence" value="ECO:0007669"/>
    <property type="project" value="UniProtKB-KW"/>
</dbReference>
<dbReference type="PROSITE" id="PS51880">
    <property type="entry name" value="TGS"/>
    <property type="match status" value="1"/>
</dbReference>
<dbReference type="CDD" id="cd05399">
    <property type="entry name" value="NT_Rel-Spo_like"/>
    <property type="match status" value="1"/>
</dbReference>
<dbReference type="RefSeq" id="WP_115268941.1">
    <property type="nucleotide sequence ID" value="NZ_CASFEE010000001.1"/>
</dbReference>
<comment type="similarity">
    <text evidence="3">Belongs to the relA/spoT family.</text>
</comment>
<dbReference type="FunFam" id="3.10.20.30:FF:000002">
    <property type="entry name" value="GTP pyrophosphokinase (RelA/SpoT)"/>
    <property type="match status" value="1"/>
</dbReference>
<dbReference type="GO" id="GO:0003723">
    <property type="term" value="F:RNA binding"/>
    <property type="evidence" value="ECO:0007669"/>
    <property type="project" value="UniProtKB-KW"/>
</dbReference>
<dbReference type="Gene3D" id="3.10.20.30">
    <property type="match status" value="1"/>
</dbReference>
<comment type="pathway">
    <text evidence="1">Purine metabolism.</text>
</comment>
<keyword evidence="9" id="KW-1185">Reference proteome</keyword>
<feature type="coiled-coil region" evidence="4">
    <location>
        <begin position="541"/>
        <end position="568"/>
    </location>
</feature>
<dbReference type="InterPro" id="IPR012676">
    <property type="entry name" value="TGS-like"/>
</dbReference>
<dbReference type="PROSITE" id="PS50889">
    <property type="entry name" value="S4"/>
    <property type="match status" value="1"/>
</dbReference>
<evidence type="ECO:0000313" key="8">
    <source>
        <dbReference type="EMBL" id="STO31013.1"/>
    </source>
</evidence>
<dbReference type="CDD" id="cd00077">
    <property type="entry name" value="HDc"/>
    <property type="match status" value="1"/>
</dbReference>
<accession>A0A377GVZ1</accession>
<dbReference type="SMART" id="SM00471">
    <property type="entry name" value="HDc"/>
    <property type="match status" value="1"/>
</dbReference>
<evidence type="ECO:0000313" key="9">
    <source>
        <dbReference type="Proteomes" id="UP000255328"/>
    </source>
</evidence>
<keyword evidence="4" id="KW-0175">Coiled coil</keyword>
<dbReference type="Gene3D" id="3.30.460.10">
    <property type="entry name" value="Beta Polymerase, domain 2"/>
    <property type="match status" value="1"/>
</dbReference>
<comment type="function">
    <text evidence="3">In eubacteria ppGpp (guanosine 3'-diphosphate 5'-diphosphate) is a mediator of the stringent response that coordinates a variety of cellular activities in response to changes in nutritional abundance.</text>
</comment>
<dbReference type="Proteomes" id="UP000255328">
    <property type="component" value="Unassembled WGS sequence"/>
</dbReference>
<dbReference type="InterPro" id="IPR007685">
    <property type="entry name" value="RelA_SpoT"/>
</dbReference>
<dbReference type="Pfam" id="PF02824">
    <property type="entry name" value="TGS"/>
    <property type="match status" value="1"/>
</dbReference>
<dbReference type="InterPro" id="IPR045600">
    <property type="entry name" value="RelA/SpoT_AH_RIS"/>
</dbReference>
<keyword evidence="8" id="KW-0418">Kinase</keyword>
<dbReference type="PANTHER" id="PTHR21262">
    <property type="entry name" value="GUANOSINE-3',5'-BIS DIPHOSPHATE 3'-PYROPHOSPHOHYDROLASE"/>
    <property type="match status" value="1"/>
</dbReference>
<dbReference type="Pfam" id="PF13291">
    <property type="entry name" value="ACT_4"/>
    <property type="match status" value="1"/>
</dbReference>
<gene>
    <name evidence="8" type="primary">relA</name>
    <name evidence="8" type="ORF">NCTC10723_00452</name>
</gene>
<dbReference type="Pfam" id="PF04607">
    <property type="entry name" value="RelA_SpoT"/>
    <property type="match status" value="1"/>
</dbReference>
<dbReference type="InterPro" id="IPR006674">
    <property type="entry name" value="HD_domain"/>
</dbReference>
<dbReference type="OrthoDB" id="9805041at2"/>
<dbReference type="Pfam" id="PF19296">
    <property type="entry name" value="RelA_AH_RIS"/>
    <property type="match status" value="1"/>
</dbReference>
<dbReference type="Gene3D" id="3.30.70.260">
    <property type="match status" value="1"/>
</dbReference>
<keyword evidence="2" id="KW-0694">RNA-binding</keyword>
<dbReference type="PROSITE" id="PS51671">
    <property type="entry name" value="ACT"/>
    <property type="match status" value="1"/>
</dbReference>
<dbReference type="SMART" id="SM00954">
    <property type="entry name" value="RelA_SpoT"/>
    <property type="match status" value="1"/>
</dbReference>
<dbReference type="FunFam" id="3.30.460.10:FF:000001">
    <property type="entry name" value="GTP pyrophosphokinase RelA"/>
    <property type="match status" value="1"/>
</dbReference>
<feature type="domain" description="HD" evidence="6">
    <location>
        <begin position="45"/>
        <end position="142"/>
    </location>
</feature>
<evidence type="ECO:0000259" key="6">
    <source>
        <dbReference type="PROSITE" id="PS51831"/>
    </source>
</evidence>
<feature type="domain" description="ACT" evidence="5">
    <location>
        <begin position="652"/>
        <end position="727"/>
    </location>
</feature>
<evidence type="ECO:0000256" key="4">
    <source>
        <dbReference type="SAM" id="Coils"/>
    </source>
</evidence>
<dbReference type="PROSITE" id="PS51831">
    <property type="entry name" value="HD"/>
    <property type="match status" value="1"/>
</dbReference>
<dbReference type="EMBL" id="UGGU01000003">
    <property type="protein sequence ID" value="STO31013.1"/>
    <property type="molecule type" value="Genomic_DNA"/>
</dbReference>
<dbReference type="InterPro" id="IPR002912">
    <property type="entry name" value="ACT_dom"/>
</dbReference>
<dbReference type="AlphaFoldDB" id="A0A377GVZ1"/>
<evidence type="ECO:0000256" key="1">
    <source>
        <dbReference type="ARBA" id="ARBA00025704"/>
    </source>
</evidence>
<evidence type="ECO:0000256" key="2">
    <source>
        <dbReference type="PROSITE-ProRule" id="PRU00182"/>
    </source>
</evidence>
<dbReference type="InterPro" id="IPR004095">
    <property type="entry name" value="TGS"/>
</dbReference>
<dbReference type="FunFam" id="1.10.3210.10:FF:000001">
    <property type="entry name" value="GTP pyrophosphokinase RelA"/>
    <property type="match status" value="1"/>
</dbReference>
<dbReference type="GO" id="GO:0015969">
    <property type="term" value="P:guanosine tetraphosphate metabolic process"/>
    <property type="evidence" value="ECO:0007669"/>
    <property type="project" value="InterPro"/>
</dbReference>
<dbReference type="InterPro" id="IPR012675">
    <property type="entry name" value="Beta-grasp_dom_sf"/>
</dbReference>
<evidence type="ECO:0000259" key="5">
    <source>
        <dbReference type="PROSITE" id="PS51671"/>
    </source>
</evidence>
<dbReference type="InterPro" id="IPR004811">
    <property type="entry name" value="RelA/Spo_fam"/>
</dbReference>
<protein>
    <submittedName>
        <fullName evidence="8">GTP pyrophosphokinase</fullName>
        <ecNumber evidence="8">2.7.6.5</ecNumber>
    </submittedName>
</protein>
<dbReference type="InterPro" id="IPR045865">
    <property type="entry name" value="ACT-like_dom_sf"/>
</dbReference>
<dbReference type="NCBIfam" id="TIGR00691">
    <property type="entry name" value="spoT_relA"/>
    <property type="match status" value="1"/>
</dbReference>
<dbReference type="CDD" id="cd01668">
    <property type="entry name" value="TGS_RSH"/>
    <property type="match status" value="1"/>
</dbReference>
<dbReference type="EC" id="2.7.6.5" evidence="8"/>
<proteinExistence type="inferred from homology"/>
<dbReference type="Gene3D" id="1.10.3210.10">
    <property type="entry name" value="Hypothetical protein af1432"/>
    <property type="match status" value="1"/>
</dbReference>
<organism evidence="8 9">
    <name type="scientific">Fusobacterium necrogenes</name>
    <dbReference type="NCBI Taxonomy" id="858"/>
    <lineage>
        <taxon>Bacteria</taxon>
        <taxon>Fusobacteriati</taxon>
        <taxon>Fusobacteriota</taxon>
        <taxon>Fusobacteriia</taxon>
        <taxon>Fusobacteriales</taxon>
        <taxon>Fusobacteriaceae</taxon>
        <taxon>Fusobacterium</taxon>
    </lineage>
</organism>
<dbReference type="SUPFAM" id="SSF55021">
    <property type="entry name" value="ACT-like"/>
    <property type="match status" value="1"/>
</dbReference>
<dbReference type="PANTHER" id="PTHR21262:SF31">
    <property type="entry name" value="GTP PYROPHOSPHOKINASE"/>
    <property type="match status" value="1"/>
</dbReference>
<dbReference type="InterPro" id="IPR043519">
    <property type="entry name" value="NT_sf"/>
</dbReference>